<dbReference type="EMBL" id="JBBWWR010000005">
    <property type="protein sequence ID" value="KAK8966693.1"/>
    <property type="molecule type" value="Genomic_DNA"/>
</dbReference>
<sequence length="114" mass="12007">MAAPNREAPSGSVGAASSPPKSSGNLAARPHLGAHIPGWRPRLAAVLTGPPLHREGQLQGIAVLFSLLESIGSNAILLHQLRCTCFIGDLKWALEFDAAPHVPTHVGEQIGLRR</sequence>
<gene>
    <name evidence="2" type="ORF">KSP40_PGU010910</name>
</gene>
<proteinExistence type="predicted"/>
<accession>A0ABR2MRS4</accession>
<dbReference type="Proteomes" id="UP001412067">
    <property type="component" value="Unassembled WGS sequence"/>
</dbReference>
<evidence type="ECO:0000313" key="3">
    <source>
        <dbReference type="Proteomes" id="UP001412067"/>
    </source>
</evidence>
<name>A0ABR2MRS4_9ASPA</name>
<keyword evidence="3" id="KW-1185">Reference proteome</keyword>
<evidence type="ECO:0000313" key="2">
    <source>
        <dbReference type="EMBL" id="KAK8966693.1"/>
    </source>
</evidence>
<feature type="region of interest" description="Disordered" evidence="1">
    <location>
        <begin position="1"/>
        <end position="33"/>
    </location>
</feature>
<protein>
    <submittedName>
        <fullName evidence="2">Uncharacterized protein</fullName>
    </submittedName>
</protein>
<evidence type="ECO:0000256" key="1">
    <source>
        <dbReference type="SAM" id="MobiDB-lite"/>
    </source>
</evidence>
<organism evidence="2 3">
    <name type="scientific">Platanthera guangdongensis</name>
    <dbReference type="NCBI Taxonomy" id="2320717"/>
    <lineage>
        <taxon>Eukaryota</taxon>
        <taxon>Viridiplantae</taxon>
        <taxon>Streptophyta</taxon>
        <taxon>Embryophyta</taxon>
        <taxon>Tracheophyta</taxon>
        <taxon>Spermatophyta</taxon>
        <taxon>Magnoliopsida</taxon>
        <taxon>Liliopsida</taxon>
        <taxon>Asparagales</taxon>
        <taxon>Orchidaceae</taxon>
        <taxon>Orchidoideae</taxon>
        <taxon>Orchideae</taxon>
        <taxon>Orchidinae</taxon>
        <taxon>Platanthera</taxon>
    </lineage>
</organism>
<reference evidence="2 3" key="1">
    <citation type="journal article" date="2022" name="Nat. Plants">
        <title>Genomes of leafy and leafless Platanthera orchids illuminate the evolution of mycoheterotrophy.</title>
        <authorList>
            <person name="Li M.H."/>
            <person name="Liu K.W."/>
            <person name="Li Z."/>
            <person name="Lu H.C."/>
            <person name="Ye Q.L."/>
            <person name="Zhang D."/>
            <person name="Wang J.Y."/>
            <person name="Li Y.F."/>
            <person name="Zhong Z.M."/>
            <person name="Liu X."/>
            <person name="Yu X."/>
            <person name="Liu D.K."/>
            <person name="Tu X.D."/>
            <person name="Liu B."/>
            <person name="Hao Y."/>
            <person name="Liao X.Y."/>
            <person name="Jiang Y.T."/>
            <person name="Sun W.H."/>
            <person name="Chen J."/>
            <person name="Chen Y.Q."/>
            <person name="Ai Y."/>
            <person name="Zhai J.W."/>
            <person name="Wu S.S."/>
            <person name="Zhou Z."/>
            <person name="Hsiao Y.Y."/>
            <person name="Wu W.L."/>
            <person name="Chen Y.Y."/>
            <person name="Lin Y.F."/>
            <person name="Hsu J.L."/>
            <person name="Li C.Y."/>
            <person name="Wang Z.W."/>
            <person name="Zhao X."/>
            <person name="Zhong W.Y."/>
            <person name="Ma X.K."/>
            <person name="Ma L."/>
            <person name="Huang J."/>
            <person name="Chen G.Z."/>
            <person name="Huang M.Z."/>
            <person name="Huang L."/>
            <person name="Peng D.H."/>
            <person name="Luo Y.B."/>
            <person name="Zou S.Q."/>
            <person name="Chen S.P."/>
            <person name="Lan S."/>
            <person name="Tsai W.C."/>
            <person name="Van de Peer Y."/>
            <person name="Liu Z.J."/>
        </authorList>
    </citation>
    <scope>NUCLEOTIDE SEQUENCE [LARGE SCALE GENOMIC DNA]</scope>
    <source>
        <strain evidence="2">Lor288</strain>
    </source>
</reference>
<feature type="compositionally biased region" description="Low complexity" evidence="1">
    <location>
        <begin position="8"/>
        <end position="24"/>
    </location>
</feature>
<comment type="caution">
    <text evidence="2">The sequence shown here is derived from an EMBL/GenBank/DDBJ whole genome shotgun (WGS) entry which is preliminary data.</text>
</comment>